<dbReference type="AlphaFoldDB" id="A0A3B1ANB7"/>
<dbReference type="NCBIfam" id="TIGR01988">
    <property type="entry name" value="Ubi-OHases"/>
    <property type="match status" value="1"/>
</dbReference>
<evidence type="ECO:0000256" key="3">
    <source>
        <dbReference type="ARBA" id="ARBA00022630"/>
    </source>
</evidence>
<dbReference type="Pfam" id="PF01494">
    <property type="entry name" value="FAD_binding_3"/>
    <property type="match status" value="1"/>
</dbReference>
<keyword evidence="5" id="KW-0560">Oxidoreductase</keyword>
<comment type="similarity">
    <text evidence="2">Belongs to the UbiH/COQ6 family.</text>
</comment>
<dbReference type="NCBIfam" id="NF004356">
    <property type="entry name" value="PRK05732.1"/>
    <property type="match status" value="1"/>
</dbReference>
<keyword evidence="4" id="KW-0274">FAD</keyword>
<evidence type="ECO:0000256" key="7">
    <source>
        <dbReference type="SAM" id="Phobius"/>
    </source>
</evidence>
<evidence type="ECO:0000259" key="8">
    <source>
        <dbReference type="Pfam" id="PF01494"/>
    </source>
</evidence>
<dbReference type="GO" id="GO:0006744">
    <property type="term" value="P:ubiquinone biosynthetic process"/>
    <property type="evidence" value="ECO:0007669"/>
    <property type="project" value="InterPro"/>
</dbReference>
<dbReference type="InterPro" id="IPR036188">
    <property type="entry name" value="FAD/NAD-bd_sf"/>
</dbReference>
<feature type="domain" description="FAD-binding" evidence="8">
    <location>
        <begin position="6"/>
        <end position="328"/>
    </location>
</feature>
<reference evidence="9" key="1">
    <citation type="submission" date="2018-06" db="EMBL/GenBank/DDBJ databases">
        <authorList>
            <person name="Zhirakovskaya E."/>
        </authorList>
    </citation>
    <scope>NUCLEOTIDE SEQUENCE</scope>
</reference>
<dbReference type="InterPro" id="IPR051205">
    <property type="entry name" value="UbiH/COQ6_monooxygenase"/>
</dbReference>
<evidence type="ECO:0000256" key="6">
    <source>
        <dbReference type="ARBA" id="ARBA00023033"/>
    </source>
</evidence>
<dbReference type="SUPFAM" id="SSF51905">
    <property type="entry name" value="FAD/NAD(P)-binding domain"/>
    <property type="match status" value="1"/>
</dbReference>
<dbReference type="PANTHER" id="PTHR43876:SF8">
    <property type="entry name" value="2-OCTAPRENYL-6-METHOXYPHENOL HYDROXYLASE"/>
    <property type="match status" value="1"/>
</dbReference>
<dbReference type="InterPro" id="IPR011295">
    <property type="entry name" value="UbiH"/>
</dbReference>
<dbReference type="InterPro" id="IPR010971">
    <property type="entry name" value="UbiH/COQ6"/>
</dbReference>
<organism evidence="9">
    <name type="scientific">hydrothermal vent metagenome</name>
    <dbReference type="NCBI Taxonomy" id="652676"/>
    <lineage>
        <taxon>unclassified sequences</taxon>
        <taxon>metagenomes</taxon>
        <taxon>ecological metagenomes</taxon>
    </lineage>
</organism>
<dbReference type="EMBL" id="UOFR01000025">
    <property type="protein sequence ID" value="VAW94186.1"/>
    <property type="molecule type" value="Genomic_DNA"/>
</dbReference>
<gene>
    <name evidence="9" type="ORF">MNBD_GAMMA21-2050</name>
</gene>
<comment type="cofactor">
    <cofactor evidence="1">
        <name>FAD</name>
        <dbReference type="ChEBI" id="CHEBI:57692"/>
    </cofactor>
</comment>
<keyword evidence="3" id="KW-0285">Flavoprotein</keyword>
<dbReference type="NCBIfam" id="TIGR01984">
    <property type="entry name" value="UbiH"/>
    <property type="match status" value="1"/>
</dbReference>
<proteinExistence type="inferred from homology"/>
<dbReference type="PRINTS" id="PR00420">
    <property type="entry name" value="RNGMNOXGNASE"/>
</dbReference>
<evidence type="ECO:0000256" key="5">
    <source>
        <dbReference type="ARBA" id="ARBA00023002"/>
    </source>
</evidence>
<evidence type="ECO:0000256" key="4">
    <source>
        <dbReference type="ARBA" id="ARBA00022827"/>
    </source>
</evidence>
<dbReference type="Gene3D" id="3.50.50.60">
    <property type="entry name" value="FAD/NAD(P)-binding domain"/>
    <property type="match status" value="2"/>
</dbReference>
<dbReference type="GO" id="GO:0071949">
    <property type="term" value="F:FAD binding"/>
    <property type="evidence" value="ECO:0007669"/>
    <property type="project" value="InterPro"/>
</dbReference>
<name>A0A3B1ANB7_9ZZZZ</name>
<evidence type="ECO:0000256" key="1">
    <source>
        <dbReference type="ARBA" id="ARBA00001974"/>
    </source>
</evidence>
<keyword evidence="6" id="KW-0503">Monooxygenase</keyword>
<sequence>MSRKNEYDIAIVGGGLVGISLAYALGELDPAPKVILIEAYDYASLPPPSFDSRTVALSYSSRQIFSALGLWPAIAEQACPISTIHISDRGHPGMTRLRAEEQNVQALGYVVENRVLGQCLFKTLPDVSGLEVLAPAKVTGINNEADASATLSVDVKGEATEISAKLIIAADGTESFVRQSLGISQRHWDYHQSAVIANLAVDKTHNNIAYERFTQSGPMALLPLVSYKQDQHRYGLVWTVPQQNTEQVMQLDDQEFATQLEKRFGRRIGKITRVGERASYPLGLNQISQHVQHRLAFIGNAAHTLHPVAGQGFNLGLRDVATIVEVIKTAFANGQDIGELSVLNEYARWRSKDHNTTMMFTDALVRVFSNNFPPLVLARNAGLMAMDMFAPLRKRVTRHAMGYVGKASLLARGLGL</sequence>
<dbReference type="PANTHER" id="PTHR43876">
    <property type="entry name" value="UBIQUINONE BIOSYNTHESIS MONOOXYGENASE COQ6, MITOCHONDRIAL"/>
    <property type="match status" value="1"/>
</dbReference>
<dbReference type="FunFam" id="3.50.50.60:FF:000021">
    <property type="entry name" value="Ubiquinone biosynthesis monooxygenase COQ6"/>
    <property type="match status" value="1"/>
</dbReference>
<evidence type="ECO:0000313" key="9">
    <source>
        <dbReference type="EMBL" id="VAW94186.1"/>
    </source>
</evidence>
<keyword evidence="7" id="KW-1133">Transmembrane helix</keyword>
<dbReference type="InterPro" id="IPR018168">
    <property type="entry name" value="Ubi_Hdrlase_CS"/>
</dbReference>
<keyword evidence="7" id="KW-0472">Membrane</keyword>
<feature type="transmembrane region" description="Helical" evidence="7">
    <location>
        <begin position="7"/>
        <end position="26"/>
    </location>
</feature>
<dbReference type="GO" id="GO:0008681">
    <property type="term" value="F:2-octaprenyl-6-methoxyphenol hydroxylase activity"/>
    <property type="evidence" value="ECO:0007669"/>
    <property type="project" value="InterPro"/>
</dbReference>
<protein>
    <submittedName>
        <fullName evidence="9">2-polyprenyl-6-methoxyphenol hydroxylase</fullName>
    </submittedName>
</protein>
<dbReference type="PROSITE" id="PS01304">
    <property type="entry name" value="UBIH"/>
    <property type="match status" value="1"/>
</dbReference>
<accession>A0A3B1ANB7</accession>
<keyword evidence="7" id="KW-0812">Transmembrane</keyword>
<dbReference type="InterPro" id="IPR002938">
    <property type="entry name" value="FAD-bd"/>
</dbReference>
<evidence type="ECO:0000256" key="2">
    <source>
        <dbReference type="ARBA" id="ARBA00005349"/>
    </source>
</evidence>